<dbReference type="EMBL" id="JACAZH010000001">
    <property type="protein sequence ID" value="KAF7376858.1"/>
    <property type="molecule type" value="Genomic_DNA"/>
</dbReference>
<feature type="region of interest" description="Disordered" evidence="1">
    <location>
        <begin position="254"/>
        <end position="283"/>
    </location>
</feature>
<accession>A0A8H7DLM0</accession>
<evidence type="ECO:0000313" key="3">
    <source>
        <dbReference type="Proteomes" id="UP000623467"/>
    </source>
</evidence>
<keyword evidence="3" id="KW-1185">Reference proteome</keyword>
<proteinExistence type="predicted"/>
<name>A0A8H7DLM0_9AGAR</name>
<dbReference type="OrthoDB" id="3024645at2759"/>
<comment type="caution">
    <text evidence="2">The sequence shown here is derived from an EMBL/GenBank/DDBJ whole genome shotgun (WGS) entry which is preliminary data.</text>
</comment>
<organism evidence="2 3">
    <name type="scientific">Mycena sanguinolenta</name>
    <dbReference type="NCBI Taxonomy" id="230812"/>
    <lineage>
        <taxon>Eukaryota</taxon>
        <taxon>Fungi</taxon>
        <taxon>Dikarya</taxon>
        <taxon>Basidiomycota</taxon>
        <taxon>Agaricomycotina</taxon>
        <taxon>Agaricomycetes</taxon>
        <taxon>Agaricomycetidae</taxon>
        <taxon>Agaricales</taxon>
        <taxon>Marasmiineae</taxon>
        <taxon>Mycenaceae</taxon>
        <taxon>Mycena</taxon>
    </lineage>
</organism>
<protein>
    <submittedName>
        <fullName evidence="2">Uncharacterized protein</fullName>
    </submittedName>
</protein>
<dbReference type="AlphaFoldDB" id="A0A8H7DLM0"/>
<evidence type="ECO:0000256" key="1">
    <source>
        <dbReference type="SAM" id="MobiDB-lite"/>
    </source>
</evidence>
<evidence type="ECO:0000313" key="2">
    <source>
        <dbReference type="EMBL" id="KAF7376858.1"/>
    </source>
</evidence>
<reference evidence="2" key="1">
    <citation type="submission" date="2020-05" db="EMBL/GenBank/DDBJ databases">
        <title>Mycena genomes resolve the evolution of fungal bioluminescence.</title>
        <authorList>
            <person name="Tsai I.J."/>
        </authorList>
    </citation>
    <scope>NUCLEOTIDE SEQUENCE</scope>
    <source>
        <strain evidence="2">160909Yilan</strain>
    </source>
</reference>
<gene>
    <name evidence="2" type="ORF">MSAN_00103300</name>
</gene>
<dbReference type="Proteomes" id="UP000623467">
    <property type="component" value="Unassembled WGS sequence"/>
</dbReference>
<sequence length="349" mass="37883">MGVSAPVDPLPTVIVTQAQADSLLEGESTGIWLTRPEFAMKRIDVRIVNIKRSRYPKLAGKRALDEEGSTGFLVPLREPIKESTIGKKAVKIRFDQNTNTMGIPADSLRLCRESSSNESITNTKGRVIIITGPDVNGSMQHVSQYAEVVPEAVAAIFISAVKPTQSRTTRPAFAAHRLRRRPTPDRRLMRNSTQRGGCECSLTSSCIRAMVRSMIYLPTAREAALDAVGQLVGCGGGCWTARCTRCVRTVRSDLHDSPSHQRAGTSGGRPKWRPSEGRGVRGGLGIATAKNGMNASPCADAYKKESHEDEYKEDDSDLVIHKNQLLAIEYACCTVGTCGTRTDRQLGGG</sequence>